<proteinExistence type="predicted"/>
<organism evidence="1 2">
    <name type="scientific">Acetobacter pomorum</name>
    <dbReference type="NCBI Taxonomy" id="65959"/>
    <lineage>
        <taxon>Bacteria</taxon>
        <taxon>Pseudomonadati</taxon>
        <taxon>Pseudomonadota</taxon>
        <taxon>Alphaproteobacteria</taxon>
        <taxon>Acetobacterales</taxon>
        <taxon>Acetobacteraceae</taxon>
        <taxon>Acetobacter</taxon>
    </lineage>
</organism>
<sequence>MTSQLKALADDELNSFFDANRAVTYNGDEVSFRHQGEAPNDALYNIRRILFLASKRYCDYLTDCGESVASPAQMRESRSLDWLGELPAQITPEEAALLHLYGELGEKLHLDKPVVDALRRVFPDNSMLCAGDVRFSQEAFDLLRKATGMGPEISLDPAEWPEYELIQEADLPTP</sequence>
<evidence type="ECO:0000313" key="2">
    <source>
        <dbReference type="Proteomes" id="UP000228751"/>
    </source>
</evidence>
<dbReference type="AlphaFoldDB" id="A0A2G4R9F3"/>
<accession>A0A2G4R9F3</accession>
<dbReference type="GeneID" id="66349757"/>
<dbReference type="Proteomes" id="UP000228751">
    <property type="component" value="Unassembled WGS sequence"/>
</dbReference>
<gene>
    <name evidence="1" type="ORF">CSR02_12800</name>
</gene>
<dbReference type="RefSeq" id="WP_099541910.1">
    <property type="nucleotide sequence ID" value="NZ_PEBQ01000164.1"/>
</dbReference>
<evidence type="ECO:0000313" key="1">
    <source>
        <dbReference type="EMBL" id="PHY93162.1"/>
    </source>
</evidence>
<name>A0A2G4R9F3_9PROT</name>
<dbReference type="EMBL" id="PEBQ01000164">
    <property type="protein sequence ID" value="PHY93162.1"/>
    <property type="molecule type" value="Genomic_DNA"/>
</dbReference>
<protein>
    <submittedName>
        <fullName evidence="1">Uncharacterized protein</fullName>
    </submittedName>
</protein>
<comment type="caution">
    <text evidence="1">The sequence shown here is derived from an EMBL/GenBank/DDBJ whole genome shotgun (WGS) entry which is preliminary data.</text>
</comment>
<keyword evidence="2" id="KW-1185">Reference proteome</keyword>
<reference evidence="1 2" key="1">
    <citation type="submission" date="2017-10" db="EMBL/GenBank/DDBJ databases">
        <title>Genomic analysis of the genus Acetobacter.</title>
        <authorList>
            <person name="Kim K.H."/>
            <person name="Chun B.H."/>
            <person name="Son A.R."/>
            <person name="Jeon C.O."/>
        </authorList>
    </citation>
    <scope>NUCLEOTIDE SEQUENCE [LARGE SCALE GENOMIC DNA]</scope>
    <source>
        <strain evidence="1 2">LHT 2458</strain>
    </source>
</reference>